<dbReference type="AlphaFoldDB" id="A0A1I6LAY4"/>
<dbReference type="RefSeq" id="WP_089816733.1">
    <property type="nucleotide sequence ID" value="NZ_FOZK01000002.1"/>
</dbReference>
<keyword evidence="3" id="KW-1185">Reference proteome</keyword>
<feature type="transmembrane region" description="Helical" evidence="1">
    <location>
        <begin position="6"/>
        <end position="28"/>
    </location>
</feature>
<evidence type="ECO:0000256" key="1">
    <source>
        <dbReference type="SAM" id="Phobius"/>
    </source>
</evidence>
<dbReference type="STRING" id="767519.SAMN05216559_2385"/>
<reference evidence="2 3" key="1">
    <citation type="submission" date="2016-10" db="EMBL/GenBank/DDBJ databases">
        <authorList>
            <person name="de Groot N.N."/>
        </authorList>
    </citation>
    <scope>NUCLEOTIDE SEQUENCE [LARGE SCALE GENOMIC DNA]</scope>
    <source>
        <strain evidence="2 3">CGMCC 1.10457</strain>
    </source>
</reference>
<evidence type="ECO:0000313" key="2">
    <source>
        <dbReference type="EMBL" id="SFS00625.1"/>
    </source>
</evidence>
<keyword evidence="1" id="KW-0472">Membrane</keyword>
<sequence length="104" mass="11285">MSVDVATALFQMVALAVPPIAVLIQMLRKSENLPWRYRKWSFGLAILSVVSFIATGTLVAAYLIIHTGPPLLLQAGLALAILGLVPFSLFTGILYKEHKSEHGP</sequence>
<dbReference type="OrthoDB" id="170697at2157"/>
<proteinExistence type="predicted"/>
<evidence type="ECO:0000313" key="3">
    <source>
        <dbReference type="Proteomes" id="UP000199062"/>
    </source>
</evidence>
<dbReference type="EMBL" id="FOZK01000002">
    <property type="protein sequence ID" value="SFS00625.1"/>
    <property type="molecule type" value="Genomic_DNA"/>
</dbReference>
<protein>
    <submittedName>
        <fullName evidence="2">Uncharacterized protein</fullName>
    </submittedName>
</protein>
<keyword evidence="1" id="KW-1133">Transmembrane helix</keyword>
<gene>
    <name evidence="2" type="ORF">SAMN05216559_2385</name>
</gene>
<dbReference type="Proteomes" id="UP000199062">
    <property type="component" value="Unassembled WGS sequence"/>
</dbReference>
<feature type="transmembrane region" description="Helical" evidence="1">
    <location>
        <begin position="40"/>
        <end position="65"/>
    </location>
</feature>
<accession>A0A1I6LAY4</accession>
<name>A0A1I6LAY4_9EURY</name>
<organism evidence="2 3">
    <name type="scientific">Halomicrobium zhouii</name>
    <dbReference type="NCBI Taxonomy" id="767519"/>
    <lineage>
        <taxon>Archaea</taxon>
        <taxon>Methanobacteriati</taxon>
        <taxon>Methanobacteriota</taxon>
        <taxon>Stenosarchaea group</taxon>
        <taxon>Halobacteria</taxon>
        <taxon>Halobacteriales</taxon>
        <taxon>Haloarculaceae</taxon>
        <taxon>Halomicrobium</taxon>
    </lineage>
</organism>
<feature type="transmembrane region" description="Helical" evidence="1">
    <location>
        <begin position="71"/>
        <end position="95"/>
    </location>
</feature>
<keyword evidence="1" id="KW-0812">Transmembrane</keyword>